<keyword evidence="1" id="KW-0175">Coiled coil</keyword>
<dbReference type="EMBL" id="JAUCMV010000004">
    <property type="protein sequence ID" value="KAK0403453.1"/>
    <property type="molecule type" value="Genomic_DNA"/>
</dbReference>
<reference evidence="2" key="1">
    <citation type="submission" date="2023-06" db="EMBL/GenBank/DDBJ databases">
        <title>Genomic analysis of the entomopathogenic nematode Steinernema hermaphroditum.</title>
        <authorList>
            <person name="Schwarz E.M."/>
            <person name="Heppert J.K."/>
            <person name="Baniya A."/>
            <person name="Schwartz H.T."/>
            <person name="Tan C.-H."/>
            <person name="Antoshechkin I."/>
            <person name="Sternberg P.W."/>
            <person name="Goodrich-Blair H."/>
            <person name="Dillman A.R."/>
        </authorList>
    </citation>
    <scope>NUCLEOTIDE SEQUENCE</scope>
    <source>
        <strain evidence="2">PS9179</strain>
        <tissue evidence="2">Whole animal</tissue>
    </source>
</reference>
<proteinExistence type="predicted"/>
<dbReference type="AlphaFoldDB" id="A0AA39HER3"/>
<evidence type="ECO:0000256" key="1">
    <source>
        <dbReference type="SAM" id="Coils"/>
    </source>
</evidence>
<sequence>MTNSFDVKVEPRVEPKDEVKFSHEANRFNSYYAFVEEQLAHLSEPLKNKARREILLELSKEVAKIEEERRDISRVSNE</sequence>
<comment type="caution">
    <text evidence="2">The sequence shown here is derived from an EMBL/GenBank/DDBJ whole genome shotgun (WGS) entry which is preliminary data.</text>
</comment>
<dbReference type="Proteomes" id="UP001175271">
    <property type="component" value="Unassembled WGS sequence"/>
</dbReference>
<evidence type="ECO:0000313" key="3">
    <source>
        <dbReference type="Proteomes" id="UP001175271"/>
    </source>
</evidence>
<name>A0AA39HER3_9BILA</name>
<accession>A0AA39HER3</accession>
<keyword evidence="3" id="KW-1185">Reference proteome</keyword>
<organism evidence="2 3">
    <name type="scientific">Steinernema hermaphroditum</name>
    <dbReference type="NCBI Taxonomy" id="289476"/>
    <lineage>
        <taxon>Eukaryota</taxon>
        <taxon>Metazoa</taxon>
        <taxon>Ecdysozoa</taxon>
        <taxon>Nematoda</taxon>
        <taxon>Chromadorea</taxon>
        <taxon>Rhabditida</taxon>
        <taxon>Tylenchina</taxon>
        <taxon>Panagrolaimomorpha</taxon>
        <taxon>Strongyloidoidea</taxon>
        <taxon>Steinernematidae</taxon>
        <taxon>Steinernema</taxon>
    </lineage>
</organism>
<evidence type="ECO:0000313" key="2">
    <source>
        <dbReference type="EMBL" id="KAK0403453.1"/>
    </source>
</evidence>
<gene>
    <name evidence="2" type="ORF">QR680_016926</name>
</gene>
<protein>
    <submittedName>
        <fullName evidence="2">Uncharacterized protein</fullName>
    </submittedName>
</protein>
<feature type="coiled-coil region" evidence="1">
    <location>
        <begin position="48"/>
        <end position="78"/>
    </location>
</feature>